<name>A0A2G8LQ20_STIJA</name>
<evidence type="ECO:0000313" key="2">
    <source>
        <dbReference type="Proteomes" id="UP000230750"/>
    </source>
</evidence>
<dbReference type="EMBL" id="MRZV01000013">
    <property type="protein sequence ID" value="PIK62367.1"/>
    <property type="molecule type" value="Genomic_DNA"/>
</dbReference>
<proteinExistence type="predicted"/>
<comment type="caution">
    <text evidence="1">The sequence shown here is derived from an EMBL/GenBank/DDBJ whole genome shotgun (WGS) entry which is preliminary data.</text>
</comment>
<evidence type="ECO:0000313" key="1">
    <source>
        <dbReference type="EMBL" id="PIK62367.1"/>
    </source>
</evidence>
<dbReference type="Gene3D" id="3.40.50.300">
    <property type="entry name" value="P-loop containing nucleotide triphosphate hydrolases"/>
    <property type="match status" value="1"/>
</dbReference>
<gene>
    <name evidence="1" type="ORF">BSL78_00686</name>
</gene>
<sequence>MLRRLSIPKQASMDRKQASKNFGRFQVGLANLLTIEIILQLSALFNLPPAKERQIKNARSEQSTPSLLMVATMKEMGIINPLDISPLTKALENLKLHGTLRDIQTLFQNYNENTEDSTDSKFHGKRDTFLSSLRKMYVSQYDKIQPIPYIRDSVSVNDVFVEGGIEIQKNTQRLSRKAKTESTDDEKPDVKPLKSHLDIFNEKEIDSKRILVQGDPGFGKSTFLMQTAYDWCFSDDSSPLRRIDAFVLLTLRLLGGKLSVYSAIQNLLIPGESMLTEEEIKKYWLVWDRW</sequence>
<accession>A0A2G8LQ20</accession>
<dbReference type="PANTHER" id="PTHR46312:SF2">
    <property type="entry name" value="NUCLEOTIDE-BINDING OLIGOMERIZATION DOMAIN-CONTAINING PROTEIN 2-LIKE"/>
    <property type="match status" value="1"/>
</dbReference>
<reference evidence="1 2" key="1">
    <citation type="journal article" date="2017" name="PLoS Biol.">
        <title>The sea cucumber genome provides insights into morphological evolution and visceral regeneration.</title>
        <authorList>
            <person name="Zhang X."/>
            <person name="Sun L."/>
            <person name="Yuan J."/>
            <person name="Sun Y."/>
            <person name="Gao Y."/>
            <person name="Zhang L."/>
            <person name="Li S."/>
            <person name="Dai H."/>
            <person name="Hamel J.F."/>
            <person name="Liu C."/>
            <person name="Yu Y."/>
            <person name="Liu S."/>
            <person name="Lin W."/>
            <person name="Guo K."/>
            <person name="Jin S."/>
            <person name="Xu P."/>
            <person name="Storey K.B."/>
            <person name="Huan P."/>
            <person name="Zhang T."/>
            <person name="Zhou Y."/>
            <person name="Zhang J."/>
            <person name="Lin C."/>
            <person name="Li X."/>
            <person name="Xing L."/>
            <person name="Huo D."/>
            <person name="Sun M."/>
            <person name="Wang L."/>
            <person name="Mercier A."/>
            <person name="Li F."/>
            <person name="Yang H."/>
            <person name="Xiang J."/>
        </authorList>
    </citation>
    <scope>NUCLEOTIDE SEQUENCE [LARGE SCALE GENOMIC DNA]</scope>
    <source>
        <strain evidence="1">Shaxun</strain>
        <tissue evidence="1">Muscle</tissue>
    </source>
</reference>
<protein>
    <recommendedName>
        <fullName evidence="3">NLR family CARD domain-containing protein 4</fullName>
    </recommendedName>
</protein>
<dbReference type="InterPro" id="IPR027417">
    <property type="entry name" value="P-loop_NTPase"/>
</dbReference>
<keyword evidence="2" id="KW-1185">Reference proteome</keyword>
<evidence type="ECO:0008006" key="3">
    <source>
        <dbReference type="Google" id="ProtNLM"/>
    </source>
</evidence>
<dbReference type="OrthoDB" id="5987518at2759"/>
<organism evidence="1 2">
    <name type="scientific">Stichopus japonicus</name>
    <name type="common">Sea cucumber</name>
    <dbReference type="NCBI Taxonomy" id="307972"/>
    <lineage>
        <taxon>Eukaryota</taxon>
        <taxon>Metazoa</taxon>
        <taxon>Echinodermata</taxon>
        <taxon>Eleutherozoa</taxon>
        <taxon>Echinozoa</taxon>
        <taxon>Holothuroidea</taxon>
        <taxon>Aspidochirotacea</taxon>
        <taxon>Aspidochirotida</taxon>
        <taxon>Stichopodidae</taxon>
        <taxon>Apostichopus</taxon>
    </lineage>
</organism>
<dbReference type="Proteomes" id="UP000230750">
    <property type="component" value="Unassembled WGS sequence"/>
</dbReference>
<dbReference type="AlphaFoldDB" id="A0A2G8LQ20"/>
<dbReference type="PANTHER" id="PTHR46312">
    <property type="entry name" value="NACHT DOMAIN-CONTAINING PROTEIN"/>
    <property type="match status" value="1"/>
</dbReference>